<reference evidence="2" key="1">
    <citation type="submission" date="2019-10" db="EMBL/GenBank/DDBJ databases">
        <authorList>
            <consortium name="DOE Joint Genome Institute"/>
            <person name="Kuo A."/>
            <person name="Miyauchi S."/>
            <person name="Kiss E."/>
            <person name="Drula E."/>
            <person name="Kohler A."/>
            <person name="Sanchez-Garcia M."/>
            <person name="Andreopoulos B."/>
            <person name="Barry K.W."/>
            <person name="Bonito G."/>
            <person name="Buee M."/>
            <person name="Carver A."/>
            <person name="Chen C."/>
            <person name="Cichocki N."/>
            <person name="Clum A."/>
            <person name="Culley D."/>
            <person name="Crous P.W."/>
            <person name="Fauchery L."/>
            <person name="Girlanda M."/>
            <person name="Hayes R."/>
            <person name="Keri Z."/>
            <person name="LaButti K."/>
            <person name="Lipzen A."/>
            <person name="Lombard V."/>
            <person name="Magnuson J."/>
            <person name="Maillard F."/>
            <person name="Morin E."/>
            <person name="Murat C."/>
            <person name="Nolan M."/>
            <person name="Ohm R."/>
            <person name="Pangilinan J."/>
            <person name="Pereira M."/>
            <person name="Perotto S."/>
            <person name="Peter M."/>
            <person name="Riley R."/>
            <person name="Sitrit Y."/>
            <person name="Stielow B."/>
            <person name="Szollosi G."/>
            <person name="Zifcakova L."/>
            <person name="Stursova M."/>
            <person name="Spatafora J.W."/>
            <person name="Tedersoo L."/>
            <person name="Vaario L.-M."/>
            <person name="Yamada A."/>
            <person name="Yan M."/>
            <person name="Wang P."/>
            <person name="Xu J."/>
            <person name="Bruns T."/>
            <person name="Baldrian P."/>
            <person name="Vilgalys R."/>
            <person name="Henrissat B."/>
            <person name="Grigoriev I.V."/>
            <person name="Hibbett D."/>
            <person name="Nagy L.G."/>
            <person name="Martin F.M."/>
        </authorList>
    </citation>
    <scope>NUCLEOTIDE SEQUENCE</scope>
    <source>
        <strain evidence="2">Prilba</strain>
    </source>
</reference>
<dbReference type="AlphaFoldDB" id="A0A9P5N1S9"/>
<sequence>MFPARAYKIPPPPPPPVVRQHSRSAGRRIAHRASAPRSGTIIPAPDAAQHADVIGADAQVAASPVRQQPAHERVEQRKRRDVLFVQAPRLVLEGTYVAVSLQSVAGDDRPQLVLRVWSGGIFLPRKVDLGGNDSSASLGLGLRSCLLVRGRNLVRTSTGRERIRLSSRLRPLAFMLMRRDRAQNEGASRRKGRRLPDTFDQPSAEVDEEGNGEAAPAAPAPVDEVIPRYRWISTLRLSPDALPGDTGISKWRRRRAGARRRGRWGRLFVASTDVRQRGSTGLFGIWSAGQATLGQDRSRLKLYLESLRGIRLPIPYTSEQPGAAVMEWAW</sequence>
<comment type="caution">
    <text evidence="2">The sequence shown here is derived from an EMBL/GenBank/DDBJ whole genome shotgun (WGS) entry which is preliminary data.</text>
</comment>
<feature type="compositionally biased region" description="Basic residues" evidence="1">
    <location>
        <begin position="20"/>
        <end position="31"/>
    </location>
</feature>
<name>A0A9P5N1S9_9AGAM</name>
<protein>
    <submittedName>
        <fullName evidence="2">Uncharacterized protein</fullName>
    </submittedName>
</protein>
<dbReference type="EMBL" id="WHVB01000004">
    <property type="protein sequence ID" value="KAF8484004.1"/>
    <property type="molecule type" value="Genomic_DNA"/>
</dbReference>
<proteinExistence type="predicted"/>
<evidence type="ECO:0000313" key="3">
    <source>
        <dbReference type="Proteomes" id="UP000759537"/>
    </source>
</evidence>
<accession>A0A9P5N1S9</accession>
<dbReference type="Proteomes" id="UP000759537">
    <property type="component" value="Unassembled WGS sequence"/>
</dbReference>
<feature type="region of interest" description="Disordered" evidence="1">
    <location>
        <begin position="1"/>
        <end position="40"/>
    </location>
</feature>
<feature type="region of interest" description="Disordered" evidence="1">
    <location>
        <begin position="183"/>
        <end position="219"/>
    </location>
</feature>
<evidence type="ECO:0000313" key="2">
    <source>
        <dbReference type="EMBL" id="KAF8484004.1"/>
    </source>
</evidence>
<keyword evidence="3" id="KW-1185">Reference proteome</keyword>
<organism evidence="2 3">
    <name type="scientific">Russula ochroleuca</name>
    <dbReference type="NCBI Taxonomy" id="152965"/>
    <lineage>
        <taxon>Eukaryota</taxon>
        <taxon>Fungi</taxon>
        <taxon>Dikarya</taxon>
        <taxon>Basidiomycota</taxon>
        <taxon>Agaricomycotina</taxon>
        <taxon>Agaricomycetes</taxon>
        <taxon>Russulales</taxon>
        <taxon>Russulaceae</taxon>
        <taxon>Russula</taxon>
    </lineage>
</organism>
<dbReference type="OrthoDB" id="2021186at2759"/>
<gene>
    <name evidence="2" type="ORF">DFH94DRAFT_680394</name>
</gene>
<evidence type="ECO:0000256" key="1">
    <source>
        <dbReference type="SAM" id="MobiDB-lite"/>
    </source>
</evidence>
<reference evidence="2" key="2">
    <citation type="journal article" date="2020" name="Nat. Commun.">
        <title>Large-scale genome sequencing of mycorrhizal fungi provides insights into the early evolution of symbiotic traits.</title>
        <authorList>
            <person name="Miyauchi S."/>
            <person name="Kiss E."/>
            <person name="Kuo A."/>
            <person name="Drula E."/>
            <person name="Kohler A."/>
            <person name="Sanchez-Garcia M."/>
            <person name="Morin E."/>
            <person name="Andreopoulos B."/>
            <person name="Barry K.W."/>
            <person name="Bonito G."/>
            <person name="Buee M."/>
            <person name="Carver A."/>
            <person name="Chen C."/>
            <person name="Cichocki N."/>
            <person name="Clum A."/>
            <person name="Culley D."/>
            <person name="Crous P.W."/>
            <person name="Fauchery L."/>
            <person name="Girlanda M."/>
            <person name="Hayes R.D."/>
            <person name="Keri Z."/>
            <person name="LaButti K."/>
            <person name="Lipzen A."/>
            <person name="Lombard V."/>
            <person name="Magnuson J."/>
            <person name="Maillard F."/>
            <person name="Murat C."/>
            <person name="Nolan M."/>
            <person name="Ohm R.A."/>
            <person name="Pangilinan J."/>
            <person name="Pereira M.F."/>
            <person name="Perotto S."/>
            <person name="Peter M."/>
            <person name="Pfister S."/>
            <person name="Riley R."/>
            <person name="Sitrit Y."/>
            <person name="Stielow J.B."/>
            <person name="Szollosi G."/>
            <person name="Zifcakova L."/>
            <person name="Stursova M."/>
            <person name="Spatafora J.W."/>
            <person name="Tedersoo L."/>
            <person name="Vaario L.M."/>
            <person name="Yamada A."/>
            <person name="Yan M."/>
            <person name="Wang P."/>
            <person name="Xu J."/>
            <person name="Bruns T."/>
            <person name="Baldrian P."/>
            <person name="Vilgalys R."/>
            <person name="Dunand C."/>
            <person name="Henrissat B."/>
            <person name="Grigoriev I.V."/>
            <person name="Hibbett D."/>
            <person name="Nagy L.G."/>
            <person name="Martin F.M."/>
        </authorList>
    </citation>
    <scope>NUCLEOTIDE SEQUENCE</scope>
    <source>
        <strain evidence="2">Prilba</strain>
    </source>
</reference>